<organism evidence="2 4">
    <name type="scientific">Cucumis melo var. makuwa</name>
    <name type="common">Oriental melon</name>
    <dbReference type="NCBI Taxonomy" id="1194695"/>
    <lineage>
        <taxon>Eukaryota</taxon>
        <taxon>Viridiplantae</taxon>
        <taxon>Streptophyta</taxon>
        <taxon>Embryophyta</taxon>
        <taxon>Tracheophyta</taxon>
        <taxon>Spermatophyta</taxon>
        <taxon>Magnoliopsida</taxon>
        <taxon>eudicotyledons</taxon>
        <taxon>Gunneridae</taxon>
        <taxon>Pentapetalae</taxon>
        <taxon>rosids</taxon>
        <taxon>fabids</taxon>
        <taxon>Cucurbitales</taxon>
        <taxon>Cucurbitaceae</taxon>
        <taxon>Benincaseae</taxon>
        <taxon>Cucumis</taxon>
    </lineage>
</organism>
<dbReference type="CDD" id="cd09272">
    <property type="entry name" value="RNase_HI_RT_Ty1"/>
    <property type="match status" value="1"/>
</dbReference>
<sequence length="245" mass="27864">MVPSLRLSTTSGIALDDEDASSYIRLIGRLLYLQISRPNISYCVHKLSQFLVKPHTEHIIAAHHLLRYLKGTSGQGIMLWASKEFNIKVFVDSDWGCCLDTRKSITGFCIFLEKSLVSWKTKKQATVSRSSAEAEYRALASVSSEITWLTHLLQNFQIPHQEPALIYCDNRAAISIASNPTFHERTKHIEIDCHFIHDKIQQGQQKLLSIKSSHQLADMFTKPLPSSTIHEFMFKMGIRNLHTPS</sequence>
<dbReference type="InterPro" id="IPR043502">
    <property type="entry name" value="DNA/RNA_pol_sf"/>
</dbReference>
<evidence type="ECO:0000313" key="1">
    <source>
        <dbReference type="EMBL" id="KAA0065481.1"/>
    </source>
</evidence>
<dbReference type="PANTHER" id="PTHR11439">
    <property type="entry name" value="GAG-POL-RELATED RETROTRANSPOSON"/>
    <property type="match status" value="1"/>
</dbReference>
<protein>
    <submittedName>
        <fullName evidence="1 2">Mitochondrial protein</fullName>
    </submittedName>
</protein>
<dbReference type="SUPFAM" id="SSF56672">
    <property type="entry name" value="DNA/RNA polymerases"/>
    <property type="match status" value="1"/>
</dbReference>
<evidence type="ECO:0000313" key="2">
    <source>
        <dbReference type="EMBL" id="TYK08722.1"/>
    </source>
</evidence>
<proteinExistence type="predicted"/>
<gene>
    <name evidence="2" type="ORF">E5676_scaffold76G00270</name>
    <name evidence="1" type="ORF">E6C27_scaffold17G001830</name>
</gene>
<dbReference type="Proteomes" id="UP000321393">
    <property type="component" value="Unassembled WGS sequence"/>
</dbReference>
<dbReference type="EMBL" id="SSTE01001516">
    <property type="protein sequence ID" value="KAA0065481.1"/>
    <property type="molecule type" value="Genomic_DNA"/>
</dbReference>
<dbReference type="AlphaFoldDB" id="A0A5D3CBP3"/>
<evidence type="ECO:0000313" key="4">
    <source>
        <dbReference type="Proteomes" id="UP000321947"/>
    </source>
</evidence>
<dbReference type="Proteomes" id="UP000321947">
    <property type="component" value="Unassembled WGS sequence"/>
</dbReference>
<evidence type="ECO:0000313" key="3">
    <source>
        <dbReference type="Proteomes" id="UP000321393"/>
    </source>
</evidence>
<accession>A0A5D3CBP3</accession>
<dbReference type="EMBL" id="SSTD01012420">
    <property type="protein sequence ID" value="TYK08722.1"/>
    <property type="molecule type" value="Genomic_DNA"/>
</dbReference>
<comment type="caution">
    <text evidence="2">The sequence shown here is derived from an EMBL/GenBank/DDBJ whole genome shotgun (WGS) entry which is preliminary data.</text>
</comment>
<dbReference type="OrthoDB" id="414945at2759"/>
<reference evidence="3 4" key="1">
    <citation type="submission" date="2019-08" db="EMBL/GenBank/DDBJ databases">
        <title>Draft genome sequences of two oriental melons (Cucumis melo L. var makuwa).</title>
        <authorList>
            <person name="Kwon S.-Y."/>
        </authorList>
    </citation>
    <scope>NUCLEOTIDE SEQUENCE [LARGE SCALE GENOMIC DNA]</scope>
    <source>
        <strain evidence="4">cv. Chang Bougi</strain>
        <strain evidence="3">cv. SW 3</strain>
        <tissue evidence="2">Leaf</tissue>
    </source>
</reference>
<name>A0A5D3CBP3_CUCMM</name>
<dbReference type="PANTHER" id="PTHR11439:SF498">
    <property type="entry name" value="DNAK FAMILY PROTEIN"/>
    <property type="match status" value="1"/>
</dbReference>